<dbReference type="Pfam" id="PF17047">
    <property type="entry name" value="SMP_LBD"/>
    <property type="match status" value="1"/>
</dbReference>
<evidence type="ECO:0000256" key="9">
    <source>
        <dbReference type="ARBA" id="ARBA00023121"/>
    </source>
</evidence>
<evidence type="ECO:0000256" key="4">
    <source>
        <dbReference type="ARBA" id="ARBA00022723"/>
    </source>
</evidence>
<keyword evidence="9" id="KW-0446">Lipid-binding</keyword>
<dbReference type="Proteomes" id="UP000281553">
    <property type="component" value="Unassembled WGS sequence"/>
</dbReference>
<dbReference type="GO" id="GO:0008429">
    <property type="term" value="F:phosphatidylethanolamine binding"/>
    <property type="evidence" value="ECO:0007669"/>
    <property type="project" value="TreeGrafter"/>
</dbReference>
<feature type="transmembrane region" description="Helical" evidence="11">
    <location>
        <begin position="46"/>
        <end position="64"/>
    </location>
</feature>
<accession>A0A3P7P8D2</accession>
<evidence type="ECO:0000256" key="8">
    <source>
        <dbReference type="ARBA" id="ARBA00023055"/>
    </source>
</evidence>
<dbReference type="GO" id="GO:0006869">
    <property type="term" value="P:lipid transport"/>
    <property type="evidence" value="ECO:0007669"/>
    <property type="project" value="UniProtKB-KW"/>
</dbReference>
<dbReference type="AlphaFoldDB" id="A0A3P7P8D2"/>
<evidence type="ECO:0000256" key="10">
    <source>
        <dbReference type="ARBA" id="ARBA00023136"/>
    </source>
</evidence>
<evidence type="ECO:0000256" key="3">
    <source>
        <dbReference type="ARBA" id="ARBA00022692"/>
    </source>
</evidence>
<evidence type="ECO:0000256" key="1">
    <source>
        <dbReference type="ARBA" id="ARBA00004370"/>
    </source>
</evidence>
<keyword evidence="7 11" id="KW-1133">Transmembrane helix</keyword>
<dbReference type="InterPro" id="IPR039010">
    <property type="entry name" value="Synaptotagmin_SMP"/>
</dbReference>
<keyword evidence="8" id="KW-0445">Lipid transport</keyword>
<evidence type="ECO:0000313" key="14">
    <source>
        <dbReference type="Proteomes" id="UP000281553"/>
    </source>
</evidence>
<dbReference type="GO" id="GO:0005509">
    <property type="term" value="F:calcium ion binding"/>
    <property type="evidence" value="ECO:0007669"/>
    <property type="project" value="TreeGrafter"/>
</dbReference>
<keyword evidence="3 11" id="KW-0812">Transmembrane</keyword>
<reference evidence="13 14" key="1">
    <citation type="submission" date="2018-11" db="EMBL/GenBank/DDBJ databases">
        <authorList>
            <consortium name="Pathogen Informatics"/>
        </authorList>
    </citation>
    <scope>NUCLEOTIDE SEQUENCE [LARGE SCALE GENOMIC DNA]</scope>
</reference>
<dbReference type="InterPro" id="IPR031468">
    <property type="entry name" value="SMP_LBD"/>
</dbReference>
<dbReference type="PANTHER" id="PTHR45761:SF1">
    <property type="entry name" value="EXTENDED SYNAPTOTAGMIN-LIKE PROTEIN 2, ISOFORM C"/>
    <property type="match status" value="1"/>
</dbReference>
<keyword evidence="5" id="KW-0677">Repeat</keyword>
<evidence type="ECO:0000256" key="5">
    <source>
        <dbReference type="ARBA" id="ARBA00022737"/>
    </source>
</evidence>
<evidence type="ECO:0000259" key="12">
    <source>
        <dbReference type="PROSITE" id="PS51847"/>
    </source>
</evidence>
<gene>
    <name evidence="13" type="ORF">DILT_LOCUS12400</name>
</gene>
<keyword evidence="6" id="KW-0106">Calcium</keyword>
<dbReference type="GO" id="GO:0031210">
    <property type="term" value="F:phosphatidylcholine binding"/>
    <property type="evidence" value="ECO:0007669"/>
    <property type="project" value="TreeGrafter"/>
</dbReference>
<keyword evidence="10 11" id="KW-0472">Membrane</keyword>
<dbReference type="OrthoDB" id="6276376at2759"/>
<feature type="domain" description="SMP-LTD" evidence="12">
    <location>
        <begin position="106"/>
        <end position="285"/>
    </location>
</feature>
<keyword evidence="4" id="KW-0479">Metal-binding</keyword>
<dbReference type="GO" id="GO:0035091">
    <property type="term" value="F:phosphatidylinositol binding"/>
    <property type="evidence" value="ECO:0007669"/>
    <property type="project" value="TreeGrafter"/>
</dbReference>
<organism evidence="13 14">
    <name type="scientific">Dibothriocephalus latus</name>
    <name type="common">Fish tapeworm</name>
    <name type="synonym">Diphyllobothrium latum</name>
    <dbReference type="NCBI Taxonomy" id="60516"/>
    <lineage>
        <taxon>Eukaryota</taxon>
        <taxon>Metazoa</taxon>
        <taxon>Spiralia</taxon>
        <taxon>Lophotrochozoa</taxon>
        <taxon>Platyhelminthes</taxon>
        <taxon>Cestoda</taxon>
        <taxon>Eucestoda</taxon>
        <taxon>Diphyllobothriidea</taxon>
        <taxon>Diphyllobothriidae</taxon>
        <taxon>Dibothriocephalus</taxon>
    </lineage>
</organism>
<dbReference type="EMBL" id="UYRU01066321">
    <property type="protein sequence ID" value="VDN16569.1"/>
    <property type="molecule type" value="Genomic_DNA"/>
</dbReference>
<evidence type="ECO:0000256" key="6">
    <source>
        <dbReference type="ARBA" id="ARBA00022837"/>
    </source>
</evidence>
<keyword evidence="14" id="KW-1185">Reference proteome</keyword>
<dbReference type="InterPro" id="IPR051634">
    <property type="entry name" value="Extended_Synaptotagmin"/>
</dbReference>
<proteinExistence type="predicted"/>
<dbReference type="PANTHER" id="PTHR45761">
    <property type="entry name" value="EXTENDED SYNAPTOTAGMIN-LIKE PROTEIN 2, ISOFORM C"/>
    <property type="match status" value="1"/>
</dbReference>
<evidence type="ECO:0000256" key="11">
    <source>
        <dbReference type="SAM" id="Phobius"/>
    </source>
</evidence>
<dbReference type="GO" id="GO:0005789">
    <property type="term" value="C:endoplasmic reticulum membrane"/>
    <property type="evidence" value="ECO:0007669"/>
    <property type="project" value="TreeGrafter"/>
</dbReference>
<name>A0A3P7P8D2_DIBLA</name>
<dbReference type="PROSITE" id="PS51847">
    <property type="entry name" value="SMP"/>
    <property type="match status" value="1"/>
</dbReference>
<comment type="subcellular location">
    <subcellularLocation>
        <location evidence="1">Membrane</location>
    </subcellularLocation>
</comment>
<evidence type="ECO:0000256" key="7">
    <source>
        <dbReference type="ARBA" id="ARBA00022989"/>
    </source>
</evidence>
<keyword evidence="2" id="KW-0813">Transport</keyword>
<dbReference type="CDD" id="cd21670">
    <property type="entry name" value="SMP_ESyt"/>
    <property type="match status" value="1"/>
</dbReference>
<dbReference type="GO" id="GO:0005544">
    <property type="term" value="F:calcium-dependent phospholipid binding"/>
    <property type="evidence" value="ECO:0007669"/>
    <property type="project" value="TreeGrafter"/>
</dbReference>
<evidence type="ECO:0000256" key="2">
    <source>
        <dbReference type="ARBA" id="ARBA00022448"/>
    </source>
</evidence>
<protein>
    <recommendedName>
        <fullName evidence="12">SMP-LTD domain-containing protein</fullName>
    </recommendedName>
</protein>
<sequence length="285" mass="31953">MSEVTPSVPDLKNEPPKKQFKFDILPLALACGKLLSSWLALWGLGYYRFSPSWIALGAVTYLTYTRMRQKRALISGALKAIGLNEKQSILNNIGAHELPSWVYFPDVERAEWLNKVIHRMWPFITDYVTDILLKTVEPAVNGCLPASLQPFTFLRTDLGDTPPRIGGVKVYTEESIRRDEIVMDVDVMFYSDARIKVSVGKVIAGIKEFEGVLRINVVSASDLVASDINIVGKNASDPYCVVRGKLSPATHFPHPYLPCCWLEPNSILKNCKFSKFPMLLANFSI</sequence>
<evidence type="ECO:0000313" key="13">
    <source>
        <dbReference type="EMBL" id="VDN16569.1"/>
    </source>
</evidence>